<dbReference type="RefSeq" id="WP_345335368.1">
    <property type="nucleotide sequence ID" value="NZ_BAABJZ010000072.1"/>
</dbReference>
<evidence type="ECO:0000256" key="4">
    <source>
        <dbReference type="ARBA" id="ARBA00022692"/>
    </source>
</evidence>
<dbReference type="PANTHER" id="PTHR30462">
    <property type="entry name" value="INTERMEMBRANE TRANSPORT PROTEIN PQIB-RELATED"/>
    <property type="match status" value="1"/>
</dbReference>
<evidence type="ECO:0000256" key="5">
    <source>
        <dbReference type="ARBA" id="ARBA00022989"/>
    </source>
</evidence>
<evidence type="ECO:0000256" key="3">
    <source>
        <dbReference type="ARBA" id="ARBA00022519"/>
    </source>
</evidence>
<evidence type="ECO:0000256" key="1">
    <source>
        <dbReference type="ARBA" id="ARBA00004533"/>
    </source>
</evidence>
<comment type="caution">
    <text evidence="9">The sequence shown here is derived from an EMBL/GenBank/DDBJ whole genome shotgun (WGS) entry which is preliminary data.</text>
</comment>
<dbReference type="InterPro" id="IPR051800">
    <property type="entry name" value="PqiA-PqiB_transport"/>
</dbReference>
<proteinExistence type="predicted"/>
<keyword evidence="4 7" id="KW-0812">Transmembrane</keyword>
<evidence type="ECO:0000313" key="10">
    <source>
        <dbReference type="Proteomes" id="UP001499988"/>
    </source>
</evidence>
<comment type="subcellular location">
    <subcellularLocation>
        <location evidence="1">Cell inner membrane</location>
    </subcellularLocation>
</comment>
<evidence type="ECO:0000256" key="7">
    <source>
        <dbReference type="SAM" id="Phobius"/>
    </source>
</evidence>
<keyword evidence="6 7" id="KW-0472">Membrane</keyword>
<protein>
    <submittedName>
        <fullName evidence="9">Intermembrane transport protein PqiB</fullName>
    </submittedName>
</protein>
<gene>
    <name evidence="9" type="primary">pqiB</name>
    <name evidence="9" type="ORF">GCM10023333_21320</name>
</gene>
<dbReference type="NCBIfam" id="NF008070">
    <property type="entry name" value="PRK10807.1"/>
    <property type="match status" value="1"/>
</dbReference>
<name>A0ABP9EXC2_9GAMM</name>
<feature type="domain" description="Mce/MlaD" evidence="8">
    <location>
        <begin position="282"/>
        <end position="386"/>
    </location>
</feature>
<accession>A0ABP9EXC2</accession>
<evidence type="ECO:0000256" key="2">
    <source>
        <dbReference type="ARBA" id="ARBA00022475"/>
    </source>
</evidence>
<evidence type="ECO:0000259" key="8">
    <source>
        <dbReference type="Pfam" id="PF02470"/>
    </source>
</evidence>
<dbReference type="EMBL" id="BAABJZ010000072">
    <property type="protein sequence ID" value="GAA4887660.1"/>
    <property type="molecule type" value="Genomic_DNA"/>
</dbReference>
<keyword evidence="5 7" id="KW-1133">Transmembrane helix</keyword>
<keyword evidence="10" id="KW-1185">Reference proteome</keyword>
<feature type="domain" description="Mce/MlaD" evidence="8">
    <location>
        <begin position="39"/>
        <end position="130"/>
    </location>
</feature>
<dbReference type="PANTHER" id="PTHR30462:SF2">
    <property type="entry name" value="INTERMEMBRANE TRANSPORT PROTEIN PQIB"/>
    <property type="match status" value="1"/>
</dbReference>
<dbReference type="InterPro" id="IPR003399">
    <property type="entry name" value="Mce/MlaD"/>
</dbReference>
<dbReference type="Proteomes" id="UP001499988">
    <property type="component" value="Unassembled WGS sequence"/>
</dbReference>
<feature type="transmembrane region" description="Helical" evidence="7">
    <location>
        <begin position="12"/>
        <end position="32"/>
    </location>
</feature>
<evidence type="ECO:0000256" key="6">
    <source>
        <dbReference type="ARBA" id="ARBA00023136"/>
    </source>
</evidence>
<evidence type="ECO:0000313" key="9">
    <source>
        <dbReference type="EMBL" id="GAA4887660.1"/>
    </source>
</evidence>
<sequence>MKPAKGQPTRTRLATIWLIPIIALLLGAWMILDYMTSKGPLITLTIENAEGLEAGSTQIKAQSVEIGQIISIRLNADLRSAVVRARIDKSAAHALVEDTQLWVVKPRIGRSGISGLETLLSGAYIELKPGTSSTERYEFTLLDGAPIAGPDTQGTRITLESFDKLSVDNGTSIRYRGFEVGKVETVRYLPELDKVHSTAFIFAPFDELVTDQTRFWQVPGFEVNLSTAGLNVNVESLDALINGSITFGIPTGWSRGLPIEHDHAFQLYADQRTMADSQLQHTVEYVLLFDQSIGGLLSGAAVNYRGIQVGEVISAPYKALQFEALSDSGAIPVLIHFQLDRFEDDLDSHYTQQWHSKVAQWIDRGLRAQLETSNLLTGARSVELSFDDKGTDISRQLTLANRFDLQIIPTIGDELGAVAGNVNKVLEKIANLPLDPLLQNADALLLSLNQTAQQLTEASDTLDSVLTQVEQQALIPKLQRALSQLDQTLAGLDTGSPLYLQLEYSLQQLQGMLTEMGPLMQTLNQQPNALIFGAEQQPDPAIEVTP</sequence>
<organism evidence="9 10">
    <name type="scientific">Ferrimonas pelagia</name>
    <dbReference type="NCBI Taxonomy" id="1177826"/>
    <lineage>
        <taxon>Bacteria</taxon>
        <taxon>Pseudomonadati</taxon>
        <taxon>Pseudomonadota</taxon>
        <taxon>Gammaproteobacteria</taxon>
        <taxon>Alteromonadales</taxon>
        <taxon>Ferrimonadaceae</taxon>
        <taxon>Ferrimonas</taxon>
    </lineage>
</organism>
<keyword evidence="3" id="KW-0997">Cell inner membrane</keyword>
<keyword evidence="2" id="KW-1003">Cell membrane</keyword>
<reference evidence="10" key="1">
    <citation type="journal article" date="2019" name="Int. J. Syst. Evol. Microbiol.">
        <title>The Global Catalogue of Microorganisms (GCM) 10K type strain sequencing project: providing services to taxonomists for standard genome sequencing and annotation.</title>
        <authorList>
            <consortium name="The Broad Institute Genomics Platform"/>
            <consortium name="The Broad Institute Genome Sequencing Center for Infectious Disease"/>
            <person name="Wu L."/>
            <person name="Ma J."/>
        </authorList>
    </citation>
    <scope>NUCLEOTIDE SEQUENCE [LARGE SCALE GENOMIC DNA]</scope>
    <source>
        <strain evidence="10">JCM 18401</strain>
    </source>
</reference>
<dbReference type="Pfam" id="PF02470">
    <property type="entry name" value="MlaD"/>
    <property type="match status" value="2"/>
</dbReference>